<name>A0AAV3P719_LITER</name>
<reference evidence="2 3" key="1">
    <citation type="submission" date="2024-01" db="EMBL/GenBank/DDBJ databases">
        <title>The complete chloroplast genome sequence of Lithospermum erythrorhizon: insights into the phylogenetic relationship among Boraginaceae species and the maternal lineages of purple gromwells.</title>
        <authorList>
            <person name="Okada T."/>
            <person name="Watanabe K."/>
        </authorList>
    </citation>
    <scope>NUCLEOTIDE SEQUENCE [LARGE SCALE GENOMIC DNA]</scope>
</reference>
<evidence type="ECO:0000256" key="1">
    <source>
        <dbReference type="SAM" id="Phobius"/>
    </source>
</evidence>
<comment type="caution">
    <text evidence="2">The sequence shown here is derived from an EMBL/GenBank/DDBJ whole genome shotgun (WGS) entry which is preliminary data.</text>
</comment>
<keyword evidence="1" id="KW-0812">Transmembrane</keyword>
<protein>
    <submittedName>
        <fullName evidence="2">Uncharacterized protein</fullName>
    </submittedName>
</protein>
<feature type="transmembrane region" description="Helical" evidence="1">
    <location>
        <begin position="106"/>
        <end position="127"/>
    </location>
</feature>
<evidence type="ECO:0000313" key="3">
    <source>
        <dbReference type="Proteomes" id="UP001454036"/>
    </source>
</evidence>
<sequence length="163" mass="18690">MHAALEAHWEAVKRILRYLQSTKTYGLHIRPMPSLTLSAFMILIGLVVLLIVVLRVDILSISALISFLGNLANKAQLVGLPLRLSIRLLLIVLLNSFGFYRYCLRLFFHWLTLLCYGVIILALLIWLPTRCTMLVPNIEIDYHFIREKVAAKTIRVQFVSSKN</sequence>
<accession>A0AAV3P719</accession>
<gene>
    <name evidence="2" type="ORF">LIER_07097</name>
</gene>
<keyword evidence="1" id="KW-0472">Membrane</keyword>
<feature type="transmembrane region" description="Helical" evidence="1">
    <location>
        <begin position="80"/>
        <end position="100"/>
    </location>
</feature>
<proteinExistence type="predicted"/>
<keyword evidence="3" id="KW-1185">Reference proteome</keyword>
<dbReference type="Proteomes" id="UP001454036">
    <property type="component" value="Unassembled WGS sequence"/>
</dbReference>
<feature type="transmembrane region" description="Helical" evidence="1">
    <location>
        <begin position="40"/>
        <end position="68"/>
    </location>
</feature>
<evidence type="ECO:0000313" key="2">
    <source>
        <dbReference type="EMBL" id="GAA0147385.1"/>
    </source>
</evidence>
<keyword evidence="1" id="KW-1133">Transmembrane helix</keyword>
<organism evidence="2 3">
    <name type="scientific">Lithospermum erythrorhizon</name>
    <name type="common">Purple gromwell</name>
    <name type="synonym">Lithospermum officinale var. erythrorhizon</name>
    <dbReference type="NCBI Taxonomy" id="34254"/>
    <lineage>
        <taxon>Eukaryota</taxon>
        <taxon>Viridiplantae</taxon>
        <taxon>Streptophyta</taxon>
        <taxon>Embryophyta</taxon>
        <taxon>Tracheophyta</taxon>
        <taxon>Spermatophyta</taxon>
        <taxon>Magnoliopsida</taxon>
        <taxon>eudicotyledons</taxon>
        <taxon>Gunneridae</taxon>
        <taxon>Pentapetalae</taxon>
        <taxon>asterids</taxon>
        <taxon>lamiids</taxon>
        <taxon>Boraginales</taxon>
        <taxon>Boraginaceae</taxon>
        <taxon>Boraginoideae</taxon>
        <taxon>Lithospermeae</taxon>
        <taxon>Lithospermum</taxon>
    </lineage>
</organism>
<dbReference type="AlphaFoldDB" id="A0AAV3P719"/>
<dbReference type="EMBL" id="BAABME010001073">
    <property type="protein sequence ID" value="GAA0147385.1"/>
    <property type="molecule type" value="Genomic_DNA"/>
</dbReference>